<accession>K1X0L6</accession>
<dbReference type="GeneID" id="18758878"/>
<dbReference type="OrthoDB" id="3512168at2759"/>
<feature type="compositionally biased region" description="Basic and acidic residues" evidence="1">
    <location>
        <begin position="52"/>
        <end position="64"/>
    </location>
</feature>
<reference evidence="2 3" key="1">
    <citation type="journal article" date="2012" name="BMC Genomics">
        <title>Sequencing the genome of Marssonina brunnea reveals fungus-poplar co-evolution.</title>
        <authorList>
            <person name="Zhu S."/>
            <person name="Cao Y.-Z."/>
            <person name="Jiang C."/>
            <person name="Tan B.-Y."/>
            <person name="Wang Z."/>
            <person name="Feng S."/>
            <person name="Zhang L."/>
            <person name="Su X.-H."/>
            <person name="Brejova B."/>
            <person name="Vinar T."/>
            <person name="Xu M."/>
            <person name="Wang M.-X."/>
            <person name="Zhang S.-G."/>
            <person name="Huang M.-R."/>
            <person name="Wu R."/>
            <person name="Zhou Y."/>
        </authorList>
    </citation>
    <scope>NUCLEOTIDE SEQUENCE [LARGE SCALE GENOMIC DNA]</scope>
    <source>
        <strain evidence="2 3">MB_m1</strain>
    </source>
</reference>
<dbReference type="AlphaFoldDB" id="K1X0L6"/>
<dbReference type="RefSeq" id="XP_007290832.1">
    <property type="nucleotide sequence ID" value="XM_007290770.1"/>
</dbReference>
<proteinExistence type="predicted"/>
<gene>
    <name evidence="2" type="ORF">MBM_02943</name>
</gene>
<dbReference type="InParanoid" id="K1X0L6"/>
<evidence type="ECO:0000313" key="3">
    <source>
        <dbReference type="Proteomes" id="UP000006753"/>
    </source>
</evidence>
<name>K1X0L6_MARBU</name>
<organism evidence="2 3">
    <name type="scientific">Marssonina brunnea f. sp. multigermtubi (strain MB_m1)</name>
    <name type="common">Marssonina leaf spot fungus</name>
    <dbReference type="NCBI Taxonomy" id="1072389"/>
    <lineage>
        <taxon>Eukaryota</taxon>
        <taxon>Fungi</taxon>
        <taxon>Dikarya</taxon>
        <taxon>Ascomycota</taxon>
        <taxon>Pezizomycotina</taxon>
        <taxon>Leotiomycetes</taxon>
        <taxon>Helotiales</taxon>
        <taxon>Drepanopezizaceae</taxon>
        <taxon>Drepanopeziza</taxon>
    </lineage>
</organism>
<evidence type="ECO:0000313" key="2">
    <source>
        <dbReference type="EMBL" id="EKD18701.1"/>
    </source>
</evidence>
<evidence type="ECO:0000256" key="1">
    <source>
        <dbReference type="SAM" id="MobiDB-lite"/>
    </source>
</evidence>
<dbReference type="EMBL" id="JH921432">
    <property type="protein sequence ID" value="EKD18701.1"/>
    <property type="molecule type" value="Genomic_DNA"/>
</dbReference>
<dbReference type="HOGENOM" id="CLU_2795488_0_0_1"/>
<sequence>MCYQSIKVFKCGHNSLPKALRCKKPTIGCEGVFLREELKKAKGLCESCGRAAETKRAEKEQVEKGEDEGYWS</sequence>
<feature type="region of interest" description="Disordered" evidence="1">
    <location>
        <begin position="51"/>
        <end position="72"/>
    </location>
</feature>
<dbReference type="Proteomes" id="UP000006753">
    <property type="component" value="Unassembled WGS sequence"/>
</dbReference>
<dbReference type="KEGG" id="mbe:MBM_02943"/>
<protein>
    <submittedName>
        <fullName evidence="2">Uncharacterized protein</fullName>
    </submittedName>
</protein>
<keyword evidence="3" id="KW-1185">Reference proteome</keyword>
<dbReference type="OMA" id="TIGCEGV"/>